<gene>
    <name evidence="1" type="ORF">EZS26_002306</name>
</gene>
<dbReference type="Proteomes" id="UP000324575">
    <property type="component" value="Unassembled WGS sequence"/>
</dbReference>
<protein>
    <submittedName>
        <fullName evidence="1">Uncharacterized protein</fullName>
    </submittedName>
</protein>
<accession>A0A5M8NZJ6</accession>
<evidence type="ECO:0000313" key="1">
    <source>
        <dbReference type="EMBL" id="KAA6301562.1"/>
    </source>
</evidence>
<proteinExistence type="predicted"/>
<evidence type="ECO:0000313" key="2">
    <source>
        <dbReference type="Proteomes" id="UP000324575"/>
    </source>
</evidence>
<comment type="caution">
    <text evidence="1">The sequence shown here is derived from an EMBL/GenBank/DDBJ whole genome shotgun (WGS) entry which is preliminary data.</text>
</comment>
<name>A0A5M8NZJ6_9BACT</name>
<reference evidence="1 2" key="1">
    <citation type="submission" date="2019-03" db="EMBL/GenBank/DDBJ databases">
        <title>Single cell metagenomics reveals metabolic interactions within the superorganism composed of flagellate Streblomastix strix and complex community of Bacteroidetes bacteria on its surface.</title>
        <authorList>
            <person name="Treitli S.C."/>
            <person name="Kolisko M."/>
            <person name="Husnik F."/>
            <person name="Keeling P."/>
            <person name="Hampl V."/>
        </authorList>
    </citation>
    <scope>NUCLEOTIDE SEQUENCE [LARGE SCALE GENOMIC DNA]</scope>
    <source>
        <strain evidence="1">St1</strain>
    </source>
</reference>
<dbReference type="EMBL" id="SNRX01000017">
    <property type="protein sequence ID" value="KAA6301562.1"/>
    <property type="molecule type" value="Genomic_DNA"/>
</dbReference>
<organism evidence="1 2">
    <name type="scientific">Candidatus Ordinivivax streblomastigis</name>
    <dbReference type="NCBI Taxonomy" id="2540710"/>
    <lineage>
        <taxon>Bacteria</taxon>
        <taxon>Pseudomonadati</taxon>
        <taxon>Bacteroidota</taxon>
        <taxon>Bacteroidia</taxon>
        <taxon>Bacteroidales</taxon>
        <taxon>Candidatus Ordinivivax</taxon>
    </lineage>
</organism>
<dbReference type="AlphaFoldDB" id="A0A5M8NZJ6"/>
<sequence>MEKKNSAFTKMNQEMIEYLQSPQYKRLLANKKLMKKYQMKNQGGTPMVNPFSKKN</sequence>